<evidence type="ECO:0000313" key="1">
    <source>
        <dbReference type="EMBL" id="CAI2190394.1"/>
    </source>
</evidence>
<evidence type="ECO:0000313" key="2">
    <source>
        <dbReference type="Proteomes" id="UP001153678"/>
    </source>
</evidence>
<protein>
    <submittedName>
        <fullName evidence="1">19880_t:CDS:1</fullName>
    </submittedName>
</protein>
<name>A0A9W4WW82_9GLOM</name>
<sequence length="260" mass="30641">MENKDKLLDEKPLTIDKKNFPDLKSGMVNFVQSTDENLHCIASYLTQVESFFSYTNCIKNLERYIKQHYFYPIRLQDELTNLYKAHSCLKRIRACISDNHFLIEKYNEGTQSIQLFNLATMECKEKFWDSAAENNIRTYDSDECLNFKIVSYNARCPGNLLTINADVQEQDQYDCNLIPSGENITLNEDQCHRIYHRNRNNTSLKPLVSNKKPWVDEFDYERISAYLDDEETIQLIIGRTTVQVWRENKEVPIHGQIKQN</sequence>
<dbReference type="EMBL" id="CAMKVN010006534">
    <property type="protein sequence ID" value="CAI2190394.1"/>
    <property type="molecule type" value="Genomic_DNA"/>
</dbReference>
<proteinExistence type="predicted"/>
<accession>A0A9W4WW82</accession>
<comment type="caution">
    <text evidence="1">The sequence shown here is derived from an EMBL/GenBank/DDBJ whole genome shotgun (WGS) entry which is preliminary data.</text>
</comment>
<dbReference type="OrthoDB" id="2436368at2759"/>
<dbReference type="Proteomes" id="UP001153678">
    <property type="component" value="Unassembled WGS sequence"/>
</dbReference>
<reference evidence="1" key="1">
    <citation type="submission" date="2022-08" db="EMBL/GenBank/DDBJ databases">
        <authorList>
            <person name="Kallberg Y."/>
            <person name="Tangrot J."/>
            <person name="Rosling A."/>
        </authorList>
    </citation>
    <scope>NUCLEOTIDE SEQUENCE</scope>
    <source>
        <strain evidence="1">Wild A</strain>
    </source>
</reference>
<dbReference type="AlphaFoldDB" id="A0A9W4WW82"/>
<keyword evidence="2" id="KW-1185">Reference proteome</keyword>
<gene>
    <name evidence="1" type="ORF">FWILDA_LOCUS14554</name>
</gene>
<organism evidence="1 2">
    <name type="scientific">Funneliformis geosporum</name>
    <dbReference type="NCBI Taxonomy" id="1117311"/>
    <lineage>
        <taxon>Eukaryota</taxon>
        <taxon>Fungi</taxon>
        <taxon>Fungi incertae sedis</taxon>
        <taxon>Mucoromycota</taxon>
        <taxon>Glomeromycotina</taxon>
        <taxon>Glomeromycetes</taxon>
        <taxon>Glomerales</taxon>
        <taxon>Glomeraceae</taxon>
        <taxon>Funneliformis</taxon>
    </lineage>
</organism>